<dbReference type="STRING" id="37360.A0A0G4IK68"/>
<reference evidence="13 15" key="1">
    <citation type="submission" date="2015-02" db="EMBL/GenBank/DDBJ databases">
        <authorList>
            <person name="Chooi Y.-H."/>
        </authorList>
    </citation>
    <scope>NUCLEOTIDE SEQUENCE [LARGE SCALE GENOMIC DNA]</scope>
    <source>
        <strain evidence="13">E3</strain>
    </source>
</reference>
<evidence type="ECO:0000256" key="10">
    <source>
        <dbReference type="ARBA" id="ARBA00022833"/>
    </source>
</evidence>
<dbReference type="Proteomes" id="UP000290189">
    <property type="component" value="Unassembled WGS sequence"/>
</dbReference>
<protein>
    <recommendedName>
        <fullName evidence="4">ribonuclease Z</fullName>
        <ecNumber evidence="4">3.1.26.11</ecNumber>
    </recommendedName>
</protein>
<keyword evidence="7" id="KW-0479">Metal-binding</keyword>
<gene>
    <name evidence="13" type="ORF">PBRA_004241</name>
    <name evidence="14" type="ORF">PLBR_LOCUS7603</name>
</gene>
<evidence type="ECO:0000256" key="2">
    <source>
        <dbReference type="ARBA" id="ARBA00001947"/>
    </source>
</evidence>
<sequence length="675" mass="72704">MVYLQILGAAPGSSPSVYLCTRFKRYLFNAGEGIQRFCAMHRVRLVRLADVFLTGLSIRQFGGVPGLFMTLADIDSFDSVTLHGPVHTDAVVAAARSFASNPQHTLQAHVIDAHGREPVAVLNDDEVSVQAIAFSPRRSPRKRIRDIDDADVDLAAAELLSTPNGDAHTPCIVAYIVRLADLPGKFDPAKARGLGLKPGPDFAGLIRGEPATTDDGRVVQPCEVVGPPRPGRSFIIVDCPTVDHVALLGDVARHAPHLAAVVHLTPDDVSATTAYRSWQAGTFPTGVQHLRCSATINLDTSATFAPSNAVHTMLHRVCPEAFPLARPALPDMSPLTHAMARFQFPPNKTTGLLLDDVPSAIPTDAIDKHLAGVDGVGAAIREAHDAQSLATSGESPELTFLGTGAAAPSKYRNSSGIDLMVPGSGRILLDCGEGVLGQIVRAFDDLPGYLRSLRCVWISHKHADHHVGLVSLLRAHRQYADAPLLVVAPVQVRQWVRQFLSVSPDRVHCHLADVTDAPDLSSWLRTHLQITSMTSVPVLHCRDSFGIVLTHERGWKFVYSGDTRPCPALIDAGAGATVLVHEATFDDELADEAVLKRHSTMSEALAAGRAMGAQDTILTHFSQRYAKVPKADGTTRPPCVAFDLMRVRFDRLHVLPSTLVAVDLLLNDNAPKLTM</sequence>
<dbReference type="Pfam" id="PF13691">
    <property type="entry name" value="Lactamase_B_4"/>
    <property type="match status" value="1"/>
</dbReference>
<dbReference type="PANTHER" id="PTHR12553">
    <property type="entry name" value="ZINC PHOSPHODIESTERASE ELAC PROTEIN 2"/>
    <property type="match status" value="1"/>
</dbReference>
<keyword evidence="9" id="KW-0378">Hydrolase</keyword>
<keyword evidence="15" id="KW-1185">Reference proteome</keyword>
<accession>A0A0G4IK68</accession>
<evidence type="ECO:0000313" key="13">
    <source>
        <dbReference type="EMBL" id="CEO95515.1"/>
    </source>
</evidence>
<evidence type="ECO:0000256" key="1">
    <source>
        <dbReference type="ARBA" id="ARBA00000402"/>
    </source>
</evidence>
<dbReference type="EMBL" id="OVEO01000014">
    <property type="protein sequence ID" value="SPR00388.1"/>
    <property type="molecule type" value="Genomic_DNA"/>
</dbReference>
<dbReference type="GO" id="GO:0046872">
    <property type="term" value="F:metal ion binding"/>
    <property type="evidence" value="ECO:0007669"/>
    <property type="project" value="UniProtKB-KW"/>
</dbReference>
<dbReference type="InterPro" id="IPR027794">
    <property type="entry name" value="tRNase_Z_dom"/>
</dbReference>
<evidence type="ECO:0000256" key="4">
    <source>
        <dbReference type="ARBA" id="ARBA00012477"/>
    </source>
</evidence>
<reference evidence="14 16" key="2">
    <citation type="submission" date="2018-03" db="EMBL/GenBank/DDBJ databases">
        <authorList>
            <person name="Fogelqvist J."/>
        </authorList>
    </citation>
    <scope>NUCLEOTIDE SEQUENCE [LARGE SCALE GENOMIC DNA]</scope>
</reference>
<keyword evidence="6" id="KW-0540">Nuclease</keyword>
<dbReference type="GO" id="GO:0042781">
    <property type="term" value="F:3'-tRNA processing endoribonuclease activity"/>
    <property type="evidence" value="ECO:0007669"/>
    <property type="project" value="UniProtKB-EC"/>
</dbReference>
<comment type="catalytic activity">
    <reaction evidence="1">
        <text>Endonucleolytic cleavage of RNA, removing extra 3' nucleotides from tRNA precursor, generating 3' termini of tRNAs. A 3'-hydroxy group is left at the tRNA terminus and a 5'-phosphoryl group is left at the trailer molecule.</text>
        <dbReference type="EC" id="3.1.26.11"/>
    </reaction>
</comment>
<feature type="domain" description="Metallo-beta-lactamase" evidence="11">
    <location>
        <begin position="426"/>
        <end position="621"/>
    </location>
</feature>
<geneLocation type="mitochondrion" evidence="14"/>
<evidence type="ECO:0000259" key="12">
    <source>
        <dbReference type="Pfam" id="PF13691"/>
    </source>
</evidence>
<dbReference type="InterPro" id="IPR047151">
    <property type="entry name" value="RNZ2-like"/>
</dbReference>
<dbReference type="PANTHER" id="PTHR12553:SF49">
    <property type="entry name" value="ZINC PHOSPHODIESTERASE ELAC PROTEIN 2"/>
    <property type="match status" value="1"/>
</dbReference>
<evidence type="ECO:0000259" key="11">
    <source>
        <dbReference type="Pfam" id="PF12706"/>
    </source>
</evidence>
<dbReference type="EC" id="3.1.26.11" evidence="4"/>
<keyword evidence="10" id="KW-0862">Zinc</keyword>
<dbReference type="OrthoDB" id="527344at2759"/>
<comment type="similarity">
    <text evidence="3">Belongs to the RNase Z family.</text>
</comment>
<evidence type="ECO:0000256" key="5">
    <source>
        <dbReference type="ARBA" id="ARBA00022694"/>
    </source>
</evidence>
<dbReference type="InterPro" id="IPR036866">
    <property type="entry name" value="RibonucZ/Hydroxyglut_hydro"/>
</dbReference>
<evidence type="ECO:0000256" key="6">
    <source>
        <dbReference type="ARBA" id="ARBA00022722"/>
    </source>
</evidence>
<evidence type="ECO:0000313" key="16">
    <source>
        <dbReference type="Proteomes" id="UP000290189"/>
    </source>
</evidence>
<comment type="cofactor">
    <cofactor evidence="2">
        <name>Zn(2+)</name>
        <dbReference type="ChEBI" id="CHEBI:29105"/>
    </cofactor>
</comment>
<dbReference type="SUPFAM" id="SSF56281">
    <property type="entry name" value="Metallo-hydrolase/oxidoreductase"/>
    <property type="match status" value="2"/>
</dbReference>
<dbReference type="Proteomes" id="UP000039324">
    <property type="component" value="Unassembled WGS sequence"/>
</dbReference>
<dbReference type="Gene3D" id="3.60.15.10">
    <property type="entry name" value="Ribonuclease Z/Hydroxyacylglutathione hydrolase-like"/>
    <property type="match status" value="2"/>
</dbReference>
<dbReference type="GO" id="GO:0005739">
    <property type="term" value="C:mitochondrion"/>
    <property type="evidence" value="ECO:0007669"/>
    <property type="project" value="TreeGrafter"/>
</dbReference>
<evidence type="ECO:0000313" key="14">
    <source>
        <dbReference type="EMBL" id="SPR00388.1"/>
    </source>
</evidence>
<dbReference type="InterPro" id="IPR001279">
    <property type="entry name" value="Metallo-B-lactamas"/>
</dbReference>
<dbReference type="AlphaFoldDB" id="A0A0G4IK68"/>
<evidence type="ECO:0000256" key="8">
    <source>
        <dbReference type="ARBA" id="ARBA00022759"/>
    </source>
</evidence>
<dbReference type="Pfam" id="PF12706">
    <property type="entry name" value="Lactamase_B_2"/>
    <property type="match status" value="1"/>
</dbReference>
<evidence type="ECO:0000313" key="15">
    <source>
        <dbReference type="Proteomes" id="UP000039324"/>
    </source>
</evidence>
<proteinExistence type="inferred from homology"/>
<evidence type="ECO:0000256" key="9">
    <source>
        <dbReference type="ARBA" id="ARBA00022801"/>
    </source>
</evidence>
<evidence type="ECO:0000256" key="7">
    <source>
        <dbReference type="ARBA" id="ARBA00022723"/>
    </source>
</evidence>
<evidence type="ECO:0000256" key="3">
    <source>
        <dbReference type="ARBA" id="ARBA00007823"/>
    </source>
</evidence>
<dbReference type="EMBL" id="CDSF01000024">
    <property type="protein sequence ID" value="CEO95515.1"/>
    <property type="molecule type" value="Genomic_DNA"/>
</dbReference>
<keyword evidence="14" id="KW-0496">Mitochondrion</keyword>
<keyword evidence="5" id="KW-0819">tRNA processing</keyword>
<dbReference type="OMA" id="INYICQL"/>
<organism evidence="13 15">
    <name type="scientific">Plasmodiophora brassicae</name>
    <name type="common">Clubroot disease agent</name>
    <dbReference type="NCBI Taxonomy" id="37360"/>
    <lineage>
        <taxon>Eukaryota</taxon>
        <taxon>Sar</taxon>
        <taxon>Rhizaria</taxon>
        <taxon>Endomyxa</taxon>
        <taxon>Phytomyxea</taxon>
        <taxon>Plasmodiophorida</taxon>
        <taxon>Plasmodiophoridae</taxon>
        <taxon>Plasmodiophora</taxon>
    </lineage>
</organism>
<keyword evidence="8" id="KW-0255">Endonuclease</keyword>
<dbReference type="GO" id="GO:1990180">
    <property type="term" value="P:mitochondrial tRNA 3'-end processing"/>
    <property type="evidence" value="ECO:0007669"/>
    <property type="project" value="TreeGrafter"/>
</dbReference>
<name>A0A0G4IK68_PLABS</name>
<dbReference type="CDD" id="cd07718">
    <property type="entry name" value="RNaseZ_ELAC1_ELAC2-C-term-like_MBL-fold"/>
    <property type="match status" value="1"/>
</dbReference>
<feature type="domain" description="tRNase Z endonuclease" evidence="12">
    <location>
        <begin position="14"/>
        <end position="63"/>
    </location>
</feature>